<dbReference type="InterPro" id="IPR015414">
    <property type="entry name" value="TMEM64"/>
</dbReference>
<evidence type="ECO:0000256" key="5">
    <source>
        <dbReference type="ARBA" id="ARBA00022989"/>
    </source>
</evidence>
<feature type="compositionally biased region" description="Low complexity" evidence="8">
    <location>
        <begin position="249"/>
        <end position="259"/>
    </location>
</feature>
<feature type="region of interest" description="Disordered" evidence="8">
    <location>
        <begin position="225"/>
        <end position="265"/>
    </location>
</feature>
<keyword evidence="4 7" id="KW-0812">Transmembrane</keyword>
<evidence type="ECO:0000313" key="10">
    <source>
        <dbReference type="EMBL" id="PHV67661.1"/>
    </source>
</evidence>
<sequence length="265" mass="27969">MLETVKFSGRLTGRTAVIRALGGLVVVLAVLLGAYLIPLPSVGRLRDWADSFGPNFVWIFFVGYAVIAIGPVPRSAFTAASGLLFGPLVGFVGAMLATTFAALMAFVLVRRLGRERIRPYLRHPVARSVELRMERRGWLAVGSLRLIAAFPFSVTNYVAALSAIKFVPYALATVIGVAPGTAAVVILGNALAGDGDPVMLALSAGLFSLGVFGLILDTRLSVREPADGDAENTDKPADELSNRAGRAKVAPASRVSPPRAADRQV</sequence>
<keyword evidence="3 7" id="KW-1003">Cell membrane</keyword>
<dbReference type="Pfam" id="PF09335">
    <property type="entry name" value="VTT_dom"/>
    <property type="match status" value="1"/>
</dbReference>
<evidence type="ECO:0000256" key="3">
    <source>
        <dbReference type="ARBA" id="ARBA00022475"/>
    </source>
</evidence>
<dbReference type="Proteomes" id="UP000225108">
    <property type="component" value="Unassembled WGS sequence"/>
</dbReference>
<dbReference type="EMBL" id="PEBD01000005">
    <property type="protein sequence ID" value="PHV67661.1"/>
    <property type="molecule type" value="Genomic_DNA"/>
</dbReference>
<feature type="transmembrane region" description="Helical" evidence="7">
    <location>
        <begin position="166"/>
        <end position="191"/>
    </location>
</feature>
<comment type="caution">
    <text evidence="10">The sequence shown here is derived from an EMBL/GenBank/DDBJ whole genome shotgun (WGS) entry which is preliminary data.</text>
</comment>
<proteinExistence type="inferred from homology"/>
<protein>
    <recommendedName>
        <fullName evidence="7">TVP38/TMEM64 family membrane protein</fullName>
    </recommendedName>
</protein>
<name>A0A2G3PPG1_WILMA</name>
<dbReference type="PANTHER" id="PTHR12677">
    <property type="entry name" value="GOLGI APPARATUS MEMBRANE PROTEIN TVP38-RELATED"/>
    <property type="match status" value="1"/>
</dbReference>
<keyword evidence="6 7" id="KW-0472">Membrane</keyword>
<comment type="subcellular location">
    <subcellularLocation>
        <location evidence="1 7">Cell membrane</location>
        <topology evidence="1 7">Multi-pass membrane protein</topology>
    </subcellularLocation>
</comment>
<organism evidence="10 11">
    <name type="scientific">Williamsia marianensis</name>
    <dbReference type="NCBI Taxonomy" id="85044"/>
    <lineage>
        <taxon>Bacteria</taxon>
        <taxon>Bacillati</taxon>
        <taxon>Actinomycetota</taxon>
        <taxon>Actinomycetes</taxon>
        <taxon>Mycobacteriales</taxon>
        <taxon>Nocardiaceae</taxon>
        <taxon>Williamsia</taxon>
    </lineage>
</organism>
<feature type="compositionally biased region" description="Basic and acidic residues" evidence="8">
    <location>
        <begin position="225"/>
        <end position="241"/>
    </location>
</feature>
<evidence type="ECO:0000259" key="9">
    <source>
        <dbReference type="Pfam" id="PF09335"/>
    </source>
</evidence>
<comment type="similarity">
    <text evidence="2 7">Belongs to the TVP38/TMEM64 family.</text>
</comment>
<gene>
    <name evidence="10" type="ORF">CSW57_08350</name>
</gene>
<feature type="domain" description="VTT" evidence="9">
    <location>
        <begin position="72"/>
        <end position="189"/>
    </location>
</feature>
<dbReference type="GO" id="GO:0005886">
    <property type="term" value="C:plasma membrane"/>
    <property type="evidence" value="ECO:0007669"/>
    <property type="project" value="UniProtKB-SubCell"/>
</dbReference>
<evidence type="ECO:0000256" key="8">
    <source>
        <dbReference type="SAM" id="MobiDB-lite"/>
    </source>
</evidence>
<evidence type="ECO:0000256" key="4">
    <source>
        <dbReference type="ARBA" id="ARBA00022692"/>
    </source>
</evidence>
<dbReference type="InterPro" id="IPR032816">
    <property type="entry name" value="VTT_dom"/>
</dbReference>
<evidence type="ECO:0000256" key="7">
    <source>
        <dbReference type="RuleBase" id="RU366058"/>
    </source>
</evidence>
<dbReference type="AlphaFoldDB" id="A0A2G3PPG1"/>
<evidence type="ECO:0000256" key="2">
    <source>
        <dbReference type="ARBA" id="ARBA00008640"/>
    </source>
</evidence>
<accession>A0A2G3PPG1</accession>
<feature type="transmembrane region" description="Helical" evidence="7">
    <location>
        <begin position="52"/>
        <end position="72"/>
    </location>
</feature>
<feature type="transmembrane region" description="Helical" evidence="7">
    <location>
        <begin position="198"/>
        <end position="216"/>
    </location>
</feature>
<dbReference type="PANTHER" id="PTHR12677:SF59">
    <property type="entry name" value="GOLGI APPARATUS MEMBRANE PROTEIN TVP38-RELATED"/>
    <property type="match status" value="1"/>
</dbReference>
<evidence type="ECO:0000256" key="6">
    <source>
        <dbReference type="ARBA" id="ARBA00023136"/>
    </source>
</evidence>
<feature type="transmembrane region" description="Helical" evidence="7">
    <location>
        <begin position="20"/>
        <end position="40"/>
    </location>
</feature>
<evidence type="ECO:0000313" key="11">
    <source>
        <dbReference type="Proteomes" id="UP000225108"/>
    </source>
</evidence>
<evidence type="ECO:0000256" key="1">
    <source>
        <dbReference type="ARBA" id="ARBA00004651"/>
    </source>
</evidence>
<feature type="transmembrane region" description="Helical" evidence="7">
    <location>
        <begin position="84"/>
        <end position="109"/>
    </location>
</feature>
<reference evidence="10 11" key="1">
    <citation type="submission" date="2017-10" db="EMBL/GenBank/DDBJ databases">
        <title>The draft genome sequence of Williamsia sp. BULT 1.1 isolated from the semi-arid grassland soils from South Africa.</title>
        <authorList>
            <person name="Kabwe M.H."/>
            <person name="Govender N."/>
            <person name="Mutseka Lunga P."/>
            <person name="Vikram S."/>
            <person name="Makhalanyane T.P."/>
        </authorList>
    </citation>
    <scope>NUCLEOTIDE SEQUENCE [LARGE SCALE GENOMIC DNA]</scope>
    <source>
        <strain evidence="10 11">BULT 1.1</strain>
    </source>
</reference>
<keyword evidence="5 7" id="KW-1133">Transmembrane helix</keyword>